<name>A0A4R0H9D3_9ACTN</name>
<dbReference type="OrthoDB" id="193829at2"/>
<evidence type="ECO:0000259" key="3">
    <source>
        <dbReference type="PROSITE" id="PS51462"/>
    </source>
</evidence>
<dbReference type="SUPFAM" id="SSF55811">
    <property type="entry name" value="Nudix"/>
    <property type="match status" value="1"/>
</dbReference>
<accession>A0A4R0H9D3</accession>
<dbReference type="PROSITE" id="PS51462">
    <property type="entry name" value="NUDIX"/>
    <property type="match status" value="1"/>
</dbReference>
<dbReference type="PANTHER" id="PTHR43046:SF14">
    <property type="entry name" value="MUTT_NUDIX FAMILY PROTEIN"/>
    <property type="match status" value="1"/>
</dbReference>
<protein>
    <submittedName>
        <fullName evidence="4">NUDIX domain-containing protein</fullName>
    </submittedName>
</protein>
<organism evidence="4 5">
    <name type="scientific">Kribbella soli</name>
    <dbReference type="NCBI Taxonomy" id="1124743"/>
    <lineage>
        <taxon>Bacteria</taxon>
        <taxon>Bacillati</taxon>
        <taxon>Actinomycetota</taxon>
        <taxon>Actinomycetes</taxon>
        <taxon>Propionibacteriales</taxon>
        <taxon>Kribbellaceae</taxon>
        <taxon>Kribbella</taxon>
    </lineage>
</organism>
<evidence type="ECO:0000256" key="1">
    <source>
        <dbReference type="ARBA" id="ARBA00001946"/>
    </source>
</evidence>
<feature type="domain" description="Nudix hydrolase" evidence="3">
    <location>
        <begin position="4"/>
        <end position="138"/>
    </location>
</feature>
<dbReference type="InterPro" id="IPR000086">
    <property type="entry name" value="NUDIX_hydrolase_dom"/>
</dbReference>
<evidence type="ECO:0000313" key="5">
    <source>
        <dbReference type="Proteomes" id="UP000292346"/>
    </source>
</evidence>
<evidence type="ECO:0000313" key="4">
    <source>
        <dbReference type="EMBL" id="TCC06084.1"/>
    </source>
</evidence>
<dbReference type="Pfam" id="PF00293">
    <property type="entry name" value="NUDIX"/>
    <property type="match status" value="1"/>
</dbReference>
<gene>
    <name evidence="4" type="ORF">E0H45_29370</name>
</gene>
<dbReference type="Proteomes" id="UP000292346">
    <property type="component" value="Unassembled WGS sequence"/>
</dbReference>
<comment type="caution">
    <text evidence="4">The sequence shown here is derived from an EMBL/GenBank/DDBJ whole genome shotgun (WGS) entry which is preliminary data.</text>
</comment>
<keyword evidence="2" id="KW-0378">Hydrolase</keyword>
<sequence length="138" mass="15245">MDPAPQHHFGVYARIRDADRILLVHKTRGPYTGLLDLPGGSPEPGESWPETLERELHEELGLHLTAAGHFKPFALHVRTTSTGEPINFHHHGVYLDLPRPTTAPAAITSPDTAGCRWFNTRTDDETHLSPVVHAVLAL</sequence>
<dbReference type="InterPro" id="IPR015797">
    <property type="entry name" value="NUDIX_hydrolase-like_dom_sf"/>
</dbReference>
<comment type="cofactor">
    <cofactor evidence="1">
        <name>Mg(2+)</name>
        <dbReference type="ChEBI" id="CHEBI:18420"/>
    </cofactor>
</comment>
<dbReference type="PROSITE" id="PS00893">
    <property type="entry name" value="NUDIX_BOX"/>
    <property type="match status" value="1"/>
</dbReference>
<dbReference type="PANTHER" id="PTHR43046">
    <property type="entry name" value="GDP-MANNOSE MANNOSYL HYDROLASE"/>
    <property type="match status" value="1"/>
</dbReference>
<reference evidence="4 5" key="1">
    <citation type="submission" date="2019-02" db="EMBL/GenBank/DDBJ databases">
        <title>Kribbella capetownensis sp. nov. and Kribbella speibonae sp. nov., isolated from soil.</title>
        <authorList>
            <person name="Curtis S.M."/>
            <person name="Norton I."/>
            <person name="Everest G.J."/>
            <person name="Meyers P.R."/>
        </authorList>
    </citation>
    <scope>NUCLEOTIDE SEQUENCE [LARGE SCALE GENOMIC DNA]</scope>
    <source>
        <strain evidence="4 5">KCTC 29219</strain>
    </source>
</reference>
<dbReference type="AlphaFoldDB" id="A0A4R0H9D3"/>
<dbReference type="Gene3D" id="3.90.79.10">
    <property type="entry name" value="Nucleoside Triphosphate Pyrophosphohydrolase"/>
    <property type="match status" value="1"/>
</dbReference>
<proteinExistence type="predicted"/>
<dbReference type="InterPro" id="IPR020084">
    <property type="entry name" value="NUDIX_hydrolase_CS"/>
</dbReference>
<dbReference type="GO" id="GO:0016787">
    <property type="term" value="F:hydrolase activity"/>
    <property type="evidence" value="ECO:0007669"/>
    <property type="project" value="UniProtKB-KW"/>
</dbReference>
<evidence type="ECO:0000256" key="2">
    <source>
        <dbReference type="ARBA" id="ARBA00022801"/>
    </source>
</evidence>
<dbReference type="EMBL" id="SJJZ01000003">
    <property type="protein sequence ID" value="TCC06084.1"/>
    <property type="molecule type" value="Genomic_DNA"/>
</dbReference>
<keyword evidence="5" id="KW-1185">Reference proteome</keyword>
<dbReference type="RefSeq" id="WP_131343233.1">
    <property type="nucleotide sequence ID" value="NZ_SJJZ01000003.1"/>
</dbReference>